<dbReference type="GO" id="GO:0005886">
    <property type="term" value="C:plasma membrane"/>
    <property type="evidence" value="ECO:0007669"/>
    <property type="project" value="UniProtKB-SubCell"/>
</dbReference>
<accession>A0A556R967</accession>
<comment type="similarity">
    <text evidence="2">Belongs to the acyltransferase 3 family.</text>
</comment>
<evidence type="ECO:0000313" key="9">
    <source>
        <dbReference type="EMBL" id="TSJ85431.1"/>
    </source>
</evidence>
<evidence type="ECO:0000256" key="1">
    <source>
        <dbReference type="ARBA" id="ARBA00004651"/>
    </source>
</evidence>
<feature type="transmembrane region" description="Helical" evidence="7">
    <location>
        <begin position="298"/>
        <end position="316"/>
    </location>
</feature>
<dbReference type="AlphaFoldDB" id="A0A556R967"/>
<feature type="transmembrane region" description="Helical" evidence="7">
    <location>
        <begin position="184"/>
        <end position="202"/>
    </location>
</feature>
<protein>
    <submittedName>
        <fullName evidence="9">Acyltransferase</fullName>
    </submittedName>
</protein>
<evidence type="ECO:0000256" key="2">
    <source>
        <dbReference type="ARBA" id="ARBA00007400"/>
    </source>
</evidence>
<feature type="transmembrane region" description="Helical" evidence="7">
    <location>
        <begin position="365"/>
        <end position="385"/>
    </location>
</feature>
<feature type="domain" description="Acyltransferase 3" evidence="8">
    <location>
        <begin position="41"/>
        <end position="383"/>
    </location>
</feature>
<sequence length="398" mass="44445">MITRVISSGVFTGKRLQMNDQRRAAPPEHAARQRVHKDRIAGLDLAKSLAIFLVIFVHYIFYTGFVSDTALNNLASTFSVVGVPLFFAVNGYLLMNSRFSADKHLHKILRMVFILLAWKIISLPILSALMRKRIDWKSVPQYLLGGSYDVVPLGYFWFINALLAIYIVFPILKTVYDDPNGKRYLAYVTIVLGALIFAVTLGDNAKDILSSYSGHQVPQVLASISQYNMLGDYGYALVYFVAGGYGHDIAAWLSRHFSSARAKNICLALVALLAWGLLFTLQRFQARTKGISFDIESGYQNVVTLILAIALFQLFIQVRKVPSGLSAIVTAIGSNTLGIYYLHLMLILVIRDLILHFHLFYKAPMLINLALVAAIVLIAAFISWVGGKTPFFRHLFIG</sequence>
<evidence type="ECO:0000259" key="8">
    <source>
        <dbReference type="Pfam" id="PF01757"/>
    </source>
</evidence>
<evidence type="ECO:0000256" key="4">
    <source>
        <dbReference type="ARBA" id="ARBA00022692"/>
    </source>
</evidence>
<keyword evidence="3" id="KW-1003">Cell membrane</keyword>
<dbReference type="GO" id="GO:0009246">
    <property type="term" value="P:enterobacterial common antigen biosynthetic process"/>
    <property type="evidence" value="ECO:0007669"/>
    <property type="project" value="TreeGrafter"/>
</dbReference>
<dbReference type="EMBL" id="VMHJ01000003">
    <property type="protein sequence ID" value="TSJ85431.1"/>
    <property type="molecule type" value="Genomic_DNA"/>
</dbReference>
<name>A0A556R967_9BIFI</name>
<comment type="caution">
    <text evidence="9">The sequence shown here is derived from an EMBL/GenBank/DDBJ whole genome shotgun (WGS) entry which is preliminary data.</text>
</comment>
<dbReference type="GO" id="GO:0016413">
    <property type="term" value="F:O-acetyltransferase activity"/>
    <property type="evidence" value="ECO:0007669"/>
    <property type="project" value="TreeGrafter"/>
</dbReference>
<evidence type="ECO:0000256" key="6">
    <source>
        <dbReference type="ARBA" id="ARBA00023136"/>
    </source>
</evidence>
<keyword evidence="4 7" id="KW-0812">Transmembrane</keyword>
<evidence type="ECO:0000256" key="3">
    <source>
        <dbReference type="ARBA" id="ARBA00022475"/>
    </source>
</evidence>
<dbReference type="PANTHER" id="PTHR40074">
    <property type="entry name" value="O-ACETYLTRANSFERASE WECH"/>
    <property type="match status" value="1"/>
</dbReference>
<evidence type="ECO:0000313" key="10">
    <source>
        <dbReference type="Proteomes" id="UP000317536"/>
    </source>
</evidence>
<feature type="transmembrane region" description="Helical" evidence="7">
    <location>
        <begin position="233"/>
        <end position="253"/>
    </location>
</feature>
<feature type="transmembrane region" description="Helical" evidence="7">
    <location>
        <begin position="41"/>
        <end position="62"/>
    </location>
</feature>
<gene>
    <name evidence="9" type="ORF">FPK29_06620</name>
</gene>
<feature type="transmembrane region" description="Helical" evidence="7">
    <location>
        <begin position="150"/>
        <end position="172"/>
    </location>
</feature>
<feature type="transmembrane region" description="Helical" evidence="7">
    <location>
        <begin position="265"/>
        <end position="286"/>
    </location>
</feature>
<keyword evidence="9" id="KW-0012">Acyltransferase</keyword>
<keyword evidence="9" id="KW-0808">Transferase</keyword>
<proteinExistence type="inferred from homology"/>
<feature type="transmembrane region" description="Helical" evidence="7">
    <location>
        <begin position="337"/>
        <end position="359"/>
    </location>
</feature>
<feature type="transmembrane region" description="Helical" evidence="7">
    <location>
        <begin position="108"/>
        <end position="130"/>
    </location>
</feature>
<dbReference type="InterPro" id="IPR002656">
    <property type="entry name" value="Acyl_transf_3_dom"/>
</dbReference>
<feature type="transmembrane region" description="Helical" evidence="7">
    <location>
        <begin position="74"/>
        <end position="96"/>
    </location>
</feature>
<evidence type="ECO:0000256" key="5">
    <source>
        <dbReference type="ARBA" id="ARBA00022989"/>
    </source>
</evidence>
<evidence type="ECO:0000256" key="7">
    <source>
        <dbReference type="SAM" id="Phobius"/>
    </source>
</evidence>
<organism evidence="9 10">
    <name type="scientific">Bifidobacterium asteroides</name>
    <dbReference type="NCBI Taxonomy" id="1684"/>
    <lineage>
        <taxon>Bacteria</taxon>
        <taxon>Bacillati</taxon>
        <taxon>Actinomycetota</taxon>
        <taxon>Actinomycetes</taxon>
        <taxon>Bifidobacteriales</taxon>
        <taxon>Bifidobacteriaceae</taxon>
        <taxon>Bifidobacterium</taxon>
    </lineage>
</organism>
<keyword evidence="6 7" id="KW-0472">Membrane</keyword>
<comment type="subcellular location">
    <subcellularLocation>
        <location evidence="1">Cell membrane</location>
        <topology evidence="1">Multi-pass membrane protein</topology>
    </subcellularLocation>
</comment>
<dbReference type="PANTHER" id="PTHR40074:SF2">
    <property type="entry name" value="O-ACETYLTRANSFERASE WECH"/>
    <property type="match status" value="1"/>
</dbReference>
<keyword evidence="5 7" id="KW-1133">Transmembrane helix</keyword>
<reference evidence="9 10" key="1">
    <citation type="submission" date="2019-07" db="EMBL/GenBank/DDBJ databases">
        <title>Bifidobacterium asteroides genomes.</title>
        <authorList>
            <person name="Zheng H."/>
        </authorList>
    </citation>
    <scope>NUCLEOTIDE SEQUENCE [LARGE SCALE GENOMIC DNA]</scope>
    <source>
        <strain evidence="9 10">W8111</strain>
    </source>
</reference>
<dbReference type="Proteomes" id="UP000317536">
    <property type="component" value="Unassembled WGS sequence"/>
</dbReference>
<dbReference type="Pfam" id="PF01757">
    <property type="entry name" value="Acyl_transf_3"/>
    <property type="match status" value="1"/>
</dbReference>